<dbReference type="PANTHER" id="PTHR30026">
    <property type="entry name" value="OUTER MEMBRANE PROTEIN TOLC"/>
    <property type="match status" value="1"/>
</dbReference>
<feature type="signal peptide" evidence="9">
    <location>
        <begin position="1"/>
        <end position="24"/>
    </location>
</feature>
<dbReference type="RefSeq" id="WP_071503947.1">
    <property type="nucleotide sequence ID" value="NZ_MORL01000007.1"/>
</dbReference>
<comment type="caution">
    <text evidence="10">The sequence shown here is derived from an EMBL/GenBank/DDBJ whole genome shotgun (WGS) entry which is preliminary data.</text>
</comment>
<dbReference type="GO" id="GO:0015288">
    <property type="term" value="F:porin activity"/>
    <property type="evidence" value="ECO:0007669"/>
    <property type="project" value="TreeGrafter"/>
</dbReference>
<dbReference type="OrthoDB" id="1413034at2"/>
<keyword evidence="8" id="KW-0175">Coiled coil</keyword>
<comment type="similarity">
    <text evidence="2">Belongs to the outer membrane factor (OMF) (TC 1.B.17) family.</text>
</comment>
<dbReference type="GO" id="GO:0015562">
    <property type="term" value="F:efflux transmembrane transporter activity"/>
    <property type="evidence" value="ECO:0007669"/>
    <property type="project" value="InterPro"/>
</dbReference>
<keyword evidence="7" id="KW-0998">Cell outer membrane</keyword>
<keyword evidence="4" id="KW-1134">Transmembrane beta strand</keyword>
<evidence type="ECO:0000256" key="3">
    <source>
        <dbReference type="ARBA" id="ARBA00022448"/>
    </source>
</evidence>
<protein>
    <recommendedName>
        <fullName evidence="12">Transporter</fullName>
    </recommendedName>
</protein>
<dbReference type="EMBL" id="MORL01000007">
    <property type="protein sequence ID" value="OIN58275.1"/>
    <property type="molecule type" value="Genomic_DNA"/>
</dbReference>
<evidence type="ECO:0000256" key="6">
    <source>
        <dbReference type="ARBA" id="ARBA00023136"/>
    </source>
</evidence>
<proteinExistence type="inferred from homology"/>
<feature type="coiled-coil region" evidence="8">
    <location>
        <begin position="215"/>
        <end position="242"/>
    </location>
</feature>
<dbReference type="GO" id="GO:1990281">
    <property type="term" value="C:efflux pump complex"/>
    <property type="evidence" value="ECO:0007669"/>
    <property type="project" value="TreeGrafter"/>
</dbReference>
<dbReference type="Pfam" id="PF02321">
    <property type="entry name" value="OEP"/>
    <property type="match status" value="2"/>
</dbReference>
<evidence type="ECO:0000256" key="4">
    <source>
        <dbReference type="ARBA" id="ARBA00022452"/>
    </source>
</evidence>
<comment type="subcellular location">
    <subcellularLocation>
        <location evidence="1">Cell outer membrane</location>
    </subcellularLocation>
</comment>
<dbReference type="AlphaFoldDB" id="A0A1S2VJ63"/>
<keyword evidence="9" id="KW-0732">Signal</keyword>
<sequence length="453" mass="49726">MYNTSKLYISLGIMGMLTANPATAQQAGHQPEQISLQKAIDLALQNNRGLAIRKLQVAEKQAKLKEDEVKKYPSVTVNSTYQYNANTGSLVIDQGSFGVLPLNATTQVPLPNETKTFNLGQHHTINAGIMAYQPITQLGKVKTGLAIDQTDIQVSEQERRKAALQIRQAVERLYYGLLINQQQQTEAASKLDVAKLKLYDVESALGSGKTINVSKAGLQANIADEEQNLLKLAIQREDYETDLKRLTGIKADSLVLAGVELTQIAVPSLDSVALSALRNNVDIQLATLGQQKAQLGIKAAQQSYRPDVGVLAGYTYQQGNLIFPVNNPYVGVNLKWNLQDLVANKQVMTQRNLIRQQAQENLLNTQEQVSSDLEKAYRKISQARALIDVAQKAARYRAEELKVQQDRQAAGLNLKSDLLTAQSNLAKAQVDLLAAQLNYQLAVLDVNLLTGTL</sequence>
<accession>A0A1S2VJ63</accession>
<dbReference type="GO" id="GO:0009279">
    <property type="term" value="C:cell outer membrane"/>
    <property type="evidence" value="ECO:0007669"/>
    <property type="project" value="UniProtKB-SubCell"/>
</dbReference>
<evidence type="ECO:0000256" key="8">
    <source>
        <dbReference type="SAM" id="Coils"/>
    </source>
</evidence>
<dbReference type="InterPro" id="IPR051906">
    <property type="entry name" value="TolC-like"/>
</dbReference>
<dbReference type="SUPFAM" id="SSF56954">
    <property type="entry name" value="Outer membrane efflux proteins (OEP)"/>
    <property type="match status" value="1"/>
</dbReference>
<evidence type="ECO:0000256" key="9">
    <source>
        <dbReference type="SAM" id="SignalP"/>
    </source>
</evidence>
<evidence type="ECO:0000256" key="5">
    <source>
        <dbReference type="ARBA" id="ARBA00022692"/>
    </source>
</evidence>
<keyword evidence="11" id="KW-1185">Reference proteome</keyword>
<dbReference type="Gene3D" id="1.20.1600.10">
    <property type="entry name" value="Outer membrane efflux proteins (OEP)"/>
    <property type="match status" value="1"/>
</dbReference>
<keyword evidence="5" id="KW-0812">Transmembrane</keyword>
<evidence type="ECO:0000256" key="7">
    <source>
        <dbReference type="ARBA" id="ARBA00023237"/>
    </source>
</evidence>
<evidence type="ECO:0000313" key="10">
    <source>
        <dbReference type="EMBL" id="OIN58275.1"/>
    </source>
</evidence>
<evidence type="ECO:0000256" key="2">
    <source>
        <dbReference type="ARBA" id="ARBA00007613"/>
    </source>
</evidence>
<feature type="chain" id="PRO_5010376711" description="Transporter" evidence="9">
    <location>
        <begin position="25"/>
        <end position="453"/>
    </location>
</feature>
<evidence type="ECO:0000256" key="1">
    <source>
        <dbReference type="ARBA" id="ARBA00004442"/>
    </source>
</evidence>
<dbReference type="PANTHER" id="PTHR30026:SF20">
    <property type="entry name" value="OUTER MEMBRANE PROTEIN TOLC"/>
    <property type="match status" value="1"/>
</dbReference>
<keyword evidence="3" id="KW-0813">Transport</keyword>
<gene>
    <name evidence="10" type="ORF">BLX24_14835</name>
</gene>
<organism evidence="10 11">
    <name type="scientific">Arsenicibacter rosenii</name>
    <dbReference type="NCBI Taxonomy" id="1750698"/>
    <lineage>
        <taxon>Bacteria</taxon>
        <taxon>Pseudomonadati</taxon>
        <taxon>Bacteroidota</taxon>
        <taxon>Cytophagia</taxon>
        <taxon>Cytophagales</taxon>
        <taxon>Spirosomataceae</taxon>
        <taxon>Arsenicibacter</taxon>
    </lineage>
</organism>
<name>A0A1S2VJ63_9BACT</name>
<evidence type="ECO:0000313" key="11">
    <source>
        <dbReference type="Proteomes" id="UP000181790"/>
    </source>
</evidence>
<evidence type="ECO:0008006" key="12">
    <source>
        <dbReference type="Google" id="ProtNLM"/>
    </source>
</evidence>
<dbReference type="InterPro" id="IPR003423">
    <property type="entry name" value="OMP_efflux"/>
</dbReference>
<dbReference type="Proteomes" id="UP000181790">
    <property type="component" value="Unassembled WGS sequence"/>
</dbReference>
<keyword evidence="6" id="KW-0472">Membrane</keyword>
<reference evidence="10 11" key="1">
    <citation type="submission" date="2016-10" db="EMBL/GenBank/DDBJ databases">
        <title>Arsenicibacter rosenii gen. nov., sp. nov., an efficient arsenic-methylating bacterium isolated from an arsenic-contaminated paddy soil.</title>
        <authorList>
            <person name="Huang K."/>
        </authorList>
    </citation>
    <scope>NUCLEOTIDE SEQUENCE [LARGE SCALE GENOMIC DNA]</scope>
    <source>
        <strain evidence="10 11">SM-1</strain>
    </source>
</reference>